<keyword evidence="1" id="KW-1133">Transmembrane helix</keyword>
<feature type="transmembrane region" description="Helical" evidence="1">
    <location>
        <begin position="68"/>
        <end position="86"/>
    </location>
</feature>
<comment type="caution">
    <text evidence="2">The sequence shown here is derived from an EMBL/GenBank/DDBJ whole genome shotgun (WGS) entry which is preliminary data.</text>
</comment>
<name>A0A150XGL7_9BACT</name>
<dbReference type="Proteomes" id="UP000075606">
    <property type="component" value="Unassembled WGS sequence"/>
</dbReference>
<dbReference type="AlphaFoldDB" id="A0A150XGL7"/>
<evidence type="ECO:0000313" key="2">
    <source>
        <dbReference type="EMBL" id="KYG77858.1"/>
    </source>
</evidence>
<proteinExistence type="predicted"/>
<dbReference type="STRING" id="333140.AWW68_03560"/>
<reference evidence="2 3" key="1">
    <citation type="submission" date="2016-01" db="EMBL/GenBank/DDBJ databases">
        <title>Genome sequencing of Roseivirga spongicola UST030701-084.</title>
        <authorList>
            <person name="Selvaratnam C."/>
            <person name="Thevarajoo S."/>
            <person name="Goh K.M."/>
            <person name="Ee R."/>
            <person name="Chan K.-G."/>
            <person name="Chong C.S."/>
        </authorList>
    </citation>
    <scope>NUCLEOTIDE SEQUENCE [LARGE SCALE GENOMIC DNA]</scope>
    <source>
        <strain evidence="2 3">UST030701-084</strain>
    </source>
</reference>
<keyword evidence="1" id="KW-0472">Membrane</keyword>
<dbReference type="RefSeq" id="WP_157717512.1">
    <property type="nucleotide sequence ID" value="NZ_CP139724.1"/>
</dbReference>
<keyword evidence="1" id="KW-0812">Transmembrane</keyword>
<evidence type="ECO:0000256" key="1">
    <source>
        <dbReference type="SAM" id="Phobius"/>
    </source>
</evidence>
<gene>
    <name evidence="2" type="ORF">AWW68_03560</name>
</gene>
<evidence type="ECO:0000313" key="3">
    <source>
        <dbReference type="Proteomes" id="UP000075606"/>
    </source>
</evidence>
<feature type="transmembrane region" description="Helical" evidence="1">
    <location>
        <begin position="37"/>
        <end position="56"/>
    </location>
</feature>
<sequence length="89" mass="9895">MKHKSLQTISLILVLISLIMEVGYNQAWYEFNNPQALFGISLALVLVSMSLNVKIIRTMGIQAHTRKTSQLALVVTAIYAVAVFGFELI</sequence>
<protein>
    <submittedName>
        <fullName evidence="2">Uncharacterized protein</fullName>
    </submittedName>
</protein>
<accession>A0A150XGL7</accession>
<organism evidence="2 3">
    <name type="scientific">Roseivirga spongicola</name>
    <dbReference type="NCBI Taxonomy" id="333140"/>
    <lineage>
        <taxon>Bacteria</taxon>
        <taxon>Pseudomonadati</taxon>
        <taxon>Bacteroidota</taxon>
        <taxon>Cytophagia</taxon>
        <taxon>Cytophagales</taxon>
        <taxon>Roseivirgaceae</taxon>
        <taxon>Roseivirga</taxon>
    </lineage>
</organism>
<keyword evidence="3" id="KW-1185">Reference proteome</keyword>
<dbReference type="EMBL" id="LRPC01000001">
    <property type="protein sequence ID" value="KYG77858.1"/>
    <property type="molecule type" value="Genomic_DNA"/>
</dbReference>
<dbReference type="OrthoDB" id="982815at2"/>